<keyword evidence="2" id="KW-0808">Transferase</keyword>
<reference evidence="10 11" key="1">
    <citation type="journal article" date="2011" name="Proc. Natl. Acad. Sci. U.S.A.">
        <title>Niche of harmful alga Aureococcus anophagefferens revealed through ecogenomics.</title>
        <authorList>
            <person name="Gobler C.J."/>
            <person name="Berry D.L."/>
            <person name="Dyhrman S.T."/>
            <person name="Wilhelm S.W."/>
            <person name="Salamov A."/>
            <person name="Lobanov A.V."/>
            <person name="Zhang Y."/>
            <person name="Collier J.L."/>
            <person name="Wurch L.L."/>
            <person name="Kustka A.B."/>
            <person name="Dill B.D."/>
            <person name="Shah M."/>
            <person name="VerBerkmoes N.C."/>
            <person name="Kuo A."/>
            <person name="Terry A."/>
            <person name="Pangilinan J."/>
            <person name="Lindquist E.A."/>
            <person name="Lucas S."/>
            <person name="Paulsen I.T."/>
            <person name="Hattenrath-Lehmann T.K."/>
            <person name="Talmage S.C."/>
            <person name="Walker E.A."/>
            <person name="Koch F."/>
            <person name="Burson A.M."/>
            <person name="Marcoval M.A."/>
            <person name="Tang Y.Z."/>
            <person name="Lecleir G.R."/>
            <person name="Coyne K.J."/>
            <person name="Berg G.M."/>
            <person name="Bertrand E.M."/>
            <person name="Saito M.A."/>
            <person name="Gladyshev V.N."/>
            <person name="Grigoriev I.V."/>
        </authorList>
    </citation>
    <scope>NUCLEOTIDE SEQUENCE [LARGE SCALE GENOMIC DNA]</scope>
    <source>
        <strain evidence="11">CCMP 1984</strain>
    </source>
</reference>
<evidence type="ECO:0000313" key="11">
    <source>
        <dbReference type="Proteomes" id="UP000002729"/>
    </source>
</evidence>
<keyword evidence="11" id="KW-1185">Reference proteome</keyword>
<dbReference type="InParanoid" id="F0Y4R5"/>
<evidence type="ECO:0000256" key="3">
    <source>
        <dbReference type="ARBA" id="ARBA00022691"/>
    </source>
</evidence>
<dbReference type="PANTHER" id="PTHR43464">
    <property type="entry name" value="METHYLTRANSFERASE"/>
    <property type="match status" value="1"/>
</dbReference>
<dbReference type="Proteomes" id="UP000002729">
    <property type="component" value="Unassembled WGS sequence"/>
</dbReference>
<evidence type="ECO:0000256" key="2">
    <source>
        <dbReference type="ARBA" id="ARBA00022679"/>
    </source>
</evidence>
<feature type="compositionally biased region" description="Low complexity" evidence="8">
    <location>
        <begin position="156"/>
        <end position="168"/>
    </location>
</feature>
<dbReference type="SUPFAM" id="SSF53335">
    <property type="entry name" value="S-adenosyl-L-methionine-dependent methyltransferases"/>
    <property type="match status" value="1"/>
</dbReference>
<dbReference type="CDD" id="cd02440">
    <property type="entry name" value="AdoMet_MTases"/>
    <property type="match status" value="1"/>
</dbReference>
<keyword evidence="1" id="KW-0489">Methyltransferase</keyword>
<evidence type="ECO:0000259" key="9">
    <source>
        <dbReference type="PROSITE" id="PS50865"/>
    </source>
</evidence>
<dbReference type="GO" id="GO:0032259">
    <property type="term" value="P:methylation"/>
    <property type="evidence" value="ECO:0007669"/>
    <property type="project" value="UniProtKB-KW"/>
</dbReference>
<dbReference type="InterPro" id="IPR002893">
    <property type="entry name" value="Znf_MYND"/>
</dbReference>
<dbReference type="PROSITE" id="PS01360">
    <property type="entry name" value="ZF_MYND_1"/>
    <property type="match status" value="1"/>
</dbReference>
<name>F0Y4R5_AURAN</name>
<gene>
    <name evidence="10" type="ORF">AURANDRAFT_62924</name>
</gene>
<dbReference type="PROSITE" id="PS50865">
    <property type="entry name" value="ZF_MYND_2"/>
    <property type="match status" value="1"/>
</dbReference>
<dbReference type="PANTHER" id="PTHR43464:SF19">
    <property type="entry name" value="UBIQUINONE BIOSYNTHESIS O-METHYLTRANSFERASE, MITOCHONDRIAL"/>
    <property type="match status" value="1"/>
</dbReference>
<feature type="domain" description="MYND-type" evidence="9">
    <location>
        <begin position="183"/>
        <end position="221"/>
    </location>
</feature>
<accession>F0Y4R5</accession>
<dbReference type="KEGG" id="aaf:AURANDRAFT_62924"/>
<dbReference type="Gene3D" id="6.10.140.2220">
    <property type="match status" value="1"/>
</dbReference>
<dbReference type="GO" id="GO:0008270">
    <property type="term" value="F:zinc ion binding"/>
    <property type="evidence" value="ECO:0007669"/>
    <property type="project" value="UniProtKB-KW"/>
</dbReference>
<dbReference type="InterPro" id="IPR029063">
    <property type="entry name" value="SAM-dependent_MTases_sf"/>
</dbReference>
<feature type="compositionally biased region" description="Low complexity" evidence="8">
    <location>
        <begin position="124"/>
        <end position="149"/>
    </location>
</feature>
<dbReference type="OrthoDB" id="341421at2759"/>
<keyword evidence="3" id="KW-0949">S-adenosyl-L-methionine</keyword>
<dbReference type="Pfam" id="PF13489">
    <property type="entry name" value="Methyltransf_23"/>
    <property type="match status" value="1"/>
</dbReference>
<dbReference type="GeneID" id="20224100"/>
<evidence type="ECO:0000256" key="8">
    <source>
        <dbReference type="SAM" id="MobiDB-lite"/>
    </source>
</evidence>
<evidence type="ECO:0000256" key="7">
    <source>
        <dbReference type="PROSITE-ProRule" id="PRU00134"/>
    </source>
</evidence>
<feature type="region of interest" description="Disordered" evidence="8">
    <location>
        <begin position="124"/>
        <end position="176"/>
    </location>
</feature>
<organism evidence="11">
    <name type="scientific">Aureococcus anophagefferens</name>
    <name type="common">Harmful bloom alga</name>
    <dbReference type="NCBI Taxonomy" id="44056"/>
    <lineage>
        <taxon>Eukaryota</taxon>
        <taxon>Sar</taxon>
        <taxon>Stramenopiles</taxon>
        <taxon>Ochrophyta</taxon>
        <taxon>Pelagophyceae</taxon>
        <taxon>Pelagomonadales</taxon>
        <taxon>Pelagomonadaceae</taxon>
        <taxon>Aureococcus</taxon>
    </lineage>
</organism>
<dbReference type="GO" id="GO:0008168">
    <property type="term" value="F:methyltransferase activity"/>
    <property type="evidence" value="ECO:0007669"/>
    <property type="project" value="UniProtKB-KW"/>
</dbReference>
<protein>
    <recommendedName>
        <fullName evidence="9">MYND-type domain-containing protein</fullName>
    </recommendedName>
</protein>
<dbReference type="Gene3D" id="3.40.50.150">
    <property type="entry name" value="Vaccinia Virus protein VP39"/>
    <property type="match status" value="1"/>
</dbReference>
<dbReference type="SUPFAM" id="SSF144232">
    <property type="entry name" value="HIT/MYND zinc finger-like"/>
    <property type="match status" value="1"/>
</dbReference>
<dbReference type="AlphaFoldDB" id="F0Y4R5"/>
<dbReference type="EMBL" id="GL833125">
    <property type="protein sequence ID" value="EGB09360.1"/>
    <property type="molecule type" value="Genomic_DNA"/>
</dbReference>
<keyword evidence="6" id="KW-0862">Zinc</keyword>
<evidence type="ECO:0000256" key="4">
    <source>
        <dbReference type="ARBA" id="ARBA00022723"/>
    </source>
</evidence>
<evidence type="ECO:0000256" key="6">
    <source>
        <dbReference type="ARBA" id="ARBA00022833"/>
    </source>
</evidence>
<keyword evidence="5 7" id="KW-0863">Zinc-finger</keyword>
<evidence type="ECO:0000256" key="5">
    <source>
        <dbReference type="ARBA" id="ARBA00022771"/>
    </source>
</evidence>
<keyword evidence="4" id="KW-0479">Metal-binding</keyword>
<dbReference type="Pfam" id="PF01753">
    <property type="entry name" value="zf-MYND"/>
    <property type="match status" value="1"/>
</dbReference>
<dbReference type="RefSeq" id="XP_009035437.1">
    <property type="nucleotide sequence ID" value="XM_009037189.1"/>
</dbReference>
<evidence type="ECO:0000256" key="1">
    <source>
        <dbReference type="ARBA" id="ARBA00022603"/>
    </source>
</evidence>
<evidence type="ECO:0000313" key="10">
    <source>
        <dbReference type="EMBL" id="EGB09360.1"/>
    </source>
</evidence>
<sequence length="630" mass="67583">MSFILQLAGGALQSSLSLRPSIRSFSVKVDVPDKRRHKNAAKTLAKAFAKSYGEKVGREVDPANLSLECNGTKLPSDATCGELLDSRRIMICVRERKAPAARAAAPANSTTAAAAPSAAAPAKKSAAAPAQKPAAAPAKEAAAPAASASETWAKSAAANWAPPARKAAPPAPAAPLDDDARRCEACGAAPAKPLRCSACNAGTFCGRACFRRAWPAHRERCAASKRTPFRLPRDDPMVRGFSPADLLELARGPCPADERAAIKRELHRWPDAAFWAGVFDMDPVDMRAPALYQRLPMSRDLFARISDVAFRGLPPGFAPTPRPPETRTRPLAHPYFPDFIDRVSDRAAEVVLDALKKGHIPARARILEVGCGNGRFLRALGARDGAHGLRVSGVDILEADLGLARAHGGAPRLPWFAPAAPARGGYERVVNADITDARALAAALDVAGAGRYDALVSCSTMFWMGFPGDADDEPLGADEKELGAACLRGLAAAVLKPRAVALVMTAGWYDWGHAFDEAIRGELLRDWLVLRRGCMVFHARSSGELVDLPFYCHLKSFRPIPPETERVILDEVELAMDYNDVAPELRDATRLVSVAPTFEKYLDRCGAGPFWLIRHDPPAAQQAVAESDLF</sequence>
<proteinExistence type="predicted"/>